<accession>A0A6C0E0B7</accession>
<keyword evidence="3" id="KW-0472">Membrane</keyword>
<name>A0A6C0E0B7_9ZZZZ</name>
<evidence type="ECO:0000313" key="4">
    <source>
        <dbReference type="EMBL" id="QHT22484.1"/>
    </source>
</evidence>
<keyword evidence="3" id="KW-1133">Transmembrane helix</keyword>
<feature type="compositionally biased region" description="Basic and acidic residues" evidence="2">
    <location>
        <begin position="90"/>
        <end position="100"/>
    </location>
</feature>
<feature type="compositionally biased region" description="Polar residues" evidence="2">
    <location>
        <begin position="53"/>
        <end position="80"/>
    </location>
</feature>
<feature type="transmembrane region" description="Helical" evidence="3">
    <location>
        <begin position="359"/>
        <end position="376"/>
    </location>
</feature>
<organism evidence="4">
    <name type="scientific">viral metagenome</name>
    <dbReference type="NCBI Taxonomy" id="1070528"/>
    <lineage>
        <taxon>unclassified sequences</taxon>
        <taxon>metagenomes</taxon>
        <taxon>organismal metagenomes</taxon>
    </lineage>
</organism>
<evidence type="ECO:0000256" key="1">
    <source>
        <dbReference type="SAM" id="Coils"/>
    </source>
</evidence>
<feature type="transmembrane region" description="Helical" evidence="3">
    <location>
        <begin position="334"/>
        <end position="353"/>
    </location>
</feature>
<feature type="coiled-coil region" evidence="1">
    <location>
        <begin position="192"/>
        <end position="255"/>
    </location>
</feature>
<feature type="compositionally biased region" description="Basic residues" evidence="2">
    <location>
        <begin position="8"/>
        <end position="26"/>
    </location>
</feature>
<evidence type="ECO:0000256" key="3">
    <source>
        <dbReference type="SAM" id="Phobius"/>
    </source>
</evidence>
<reference evidence="4" key="1">
    <citation type="journal article" date="2020" name="Nature">
        <title>Giant virus diversity and host interactions through global metagenomics.</title>
        <authorList>
            <person name="Schulz F."/>
            <person name="Roux S."/>
            <person name="Paez-Espino D."/>
            <person name="Jungbluth S."/>
            <person name="Walsh D.A."/>
            <person name="Denef V.J."/>
            <person name="McMahon K.D."/>
            <person name="Konstantinidis K.T."/>
            <person name="Eloe-Fadrosh E.A."/>
            <person name="Kyrpides N.C."/>
            <person name="Woyke T."/>
        </authorList>
    </citation>
    <scope>NUCLEOTIDE SEQUENCE</scope>
    <source>
        <strain evidence="4">GVMAG-M-3300023179-111</strain>
    </source>
</reference>
<evidence type="ECO:0000256" key="2">
    <source>
        <dbReference type="SAM" id="MobiDB-lite"/>
    </source>
</evidence>
<keyword evidence="3" id="KW-0812">Transmembrane</keyword>
<sequence length="456" mass="53458">MSTLQRPNRSHGKKNNLNIKKKRKRSPVLTSSSSSKSKKKIKKDEMDELLPKQQKTMSTRQRPITRSYAKKNNLNNTTFLVDTKKRKRSHVSDNQEFEMDRERLRNERLLELLSKQQKTISEDKEFDLLARFEKLKQPIGKEITVEEIIEKYNHLIEYENPETELNAIQTLKKSEMLVEFVNNSEQLLNRCNENFELIINHMEQNRADTREKFTELNELIRNLQAEIKKDNKIIIKNQENELRETLNNKSIEQLQADKTQFSSLMKSGVKNIAKMIILSPFKITNIIVFKPAGYFFSKVFGDPSYIIWGGLMFILCILCLISIYINLRHYNPTILNHIINVLNIFNTIISSIFGESAKGILYLFGGTITIIKEYLLNGYEYGKKEFFVKVNEILFGIKDYLIPKFSLWDDGKDVSKVNNFYKIIVNKNSKKIKLVNFKTNSLKSIKRSSKKKKFKN</sequence>
<feature type="region of interest" description="Disordered" evidence="2">
    <location>
        <begin position="1"/>
        <end position="100"/>
    </location>
</feature>
<feature type="transmembrane region" description="Helical" evidence="3">
    <location>
        <begin position="305"/>
        <end position="327"/>
    </location>
</feature>
<dbReference type="AlphaFoldDB" id="A0A6C0E0B7"/>
<protein>
    <submittedName>
        <fullName evidence="4">Uncharacterized protein</fullName>
    </submittedName>
</protein>
<proteinExistence type="predicted"/>
<keyword evidence="1" id="KW-0175">Coiled coil</keyword>
<dbReference type="EMBL" id="MN739710">
    <property type="protein sequence ID" value="QHT22484.1"/>
    <property type="molecule type" value="Genomic_DNA"/>
</dbReference>